<organism evidence="3 4">
    <name type="scientific">Rhodopirellula europaea SH398</name>
    <dbReference type="NCBI Taxonomy" id="1263868"/>
    <lineage>
        <taxon>Bacteria</taxon>
        <taxon>Pseudomonadati</taxon>
        <taxon>Planctomycetota</taxon>
        <taxon>Planctomycetia</taxon>
        <taxon>Pirellulales</taxon>
        <taxon>Pirellulaceae</taxon>
        <taxon>Rhodopirellula</taxon>
    </lineage>
</organism>
<evidence type="ECO:0000313" key="3">
    <source>
        <dbReference type="EMBL" id="EMI24752.1"/>
    </source>
</evidence>
<dbReference type="OrthoDB" id="9796461at2"/>
<feature type="transmembrane region" description="Helical" evidence="1">
    <location>
        <begin position="299"/>
        <end position="318"/>
    </location>
</feature>
<dbReference type="RefSeq" id="WP_008670025.1">
    <property type="nucleotide sequence ID" value="NZ_ANOF01000150.1"/>
</dbReference>
<keyword evidence="3" id="KW-0012">Acyltransferase</keyword>
<feature type="domain" description="Acyltransferase 3" evidence="2">
    <location>
        <begin position="26"/>
        <end position="358"/>
    </location>
</feature>
<proteinExistence type="predicted"/>
<name>M5SAR3_9BACT</name>
<dbReference type="AlphaFoldDB" id="M5SAR3"/>
<dbReference type="GO" id="GO:0016747">
    <property type="term" value="F:acyltransferase activity, transferring groups other than amino-acyl groups"/>
    <property type="evidence" value="ECO:0007669"/>
    <property type="project" value="InterPro"/>
</dbReference>
<feature type="transmembrane region" description="Helical" evidence="1">
    <location>
        <begin position="267"/>
        <end position="287"/>
    </location>
</feature>
<dbReference type="GO" id="GO:0016020">
    <property type="term" value="C:membrane"/>
    <property type="evidence" value="ECO:0007669"/>
    <property type="project" value="TreeGrafter"/>
</dbReference>
<protein>
    <submittedName>
        <fullName evidence="3">Acyltransferase 3</fullName>
        <ecNumber evidence="3">2.-.-.-</ecNumber>
    </submittedName>
</protein>
<dbReference type="InterPro" id="IPR050879">
    <property type="entry name" value="Acyltransferase_3"/>
</dbReference>
<dbReference type="STRING" id="1263868.RESH_04624"/>
<evidence type="ECO:0000256" key="1">
    <source>
        <dbReference type="SAM" id="Phobius"/>
    </source>
</evidence>
<keyword evidence="1" id="KW-0812">Transmembrane</keyword>
<dbReference type="PATRIC" id="fig|1263868.3.peg.5014"/>
<feature type="transmembrane region" description="Helical" evidence="1">
    <location>
        <begin position="138"/>
        <end position="163"/>
    </location>
</feature>
<feature type="transmembrane region" description="Helical" evidence="1">
    <location>
        <begin position="100"/>
        <end position="126"/>
    </location>
</feature>
<keyword evidence="3" id="KW-0808">Transferase</keyword>
<feature type="transmembrane region" description="Helical" evidence="1">
    <location>
        <begin position="237"/>
        <end position="255"/>
    </location>
</feature>
<evidence type="ECO:0000259" key="2">
    <source>
        <dbReference type="Pfam" id="PF01757"/>
    </source>
</evidence>
<dbReference type="EMBL" id="ANOF01000150">
    <property type="protein sequence ID" value="EMI24752.1"/>
    <property type="molecule type" value="Genomic_DNA"/>
</dbReference>
<comment type="caution">
    <text evidence="3">The sequence shown here is derived from an EMBL/GenBank/DDBJ whole genome shotgun (WGS) entry which is preliminary data.</text>
</comment>
<keyword evidence="1" id="KW-1133">Transmembrane helix</keyword>
<feature type="transmembrane region" description="Helical" evidence="1">
    <location>
        <begin position="170"/>
        <end position="192"/>
    </location>
</feature>
<dbReference type="Proteomes" id="UP000011996">
    <property type="component" value="Unassembled WGS sequence"/>
</dbReference>
<keyword evidence="1" id="KW-0472">Membrane</keyword>
<dbReference type="GO" id="GO:0000271">
    <property type="term" value="P:polysaccharide biosynthetic process"/>
    <property type="evidence" value="ECO:0007669"/>
    <property type="project" value="TreeGrafter"/>
</dbReference>
<feature type="transmembrane region" description="Helical" evidence="1">
    <location>
        <begin position="338"/>
        <end position="360"/>
    </location>
</feature>
<accession>M5SAR3</accession>
<gene>
    <name evidence="3" type="ORF">RESH_04624</name>
</gene>
<evidence type="ECO:0000313" key="4">
    <source>
        <dbReference type="Proteomes" id="UP000011996"/>
    </source>
</evidence>
<feature type="transmembrane region" description="Helical" evidence="1">
    <location>
        <begin position="55"/>
        <end position="79"/>
    </location>
</feature>
<dbReference type="EC" id="2.-.-.-" evidence="3"/>
<sequence>MSENITNPEATELTGPWVSSAKRVFGLDFVRAFSILLVLLQHAHVNVPGLAPLKIGAIGVEIFFVLSGFLVGGIALRALTRDCTFTSVFRFWVRRWYRILPLYYLMIAVNFYLVSPTIGHNVIWYLLFLQNNIYGIGFYPVTWSLVIEEWFYLAMPIVVLIALKVHRSSAAIYVALIGVILGVNVLRLLYVLNGDVPFNGVNGNPPFRFDSLFLGVLLAHIKIASPALYRVLETNRVCALGGTLMLGYLAIYWMWANPINRIDELLFPRTIGFFVLASCIALCLPRFDRWKRVTTSSKVVKWFSCGVLNTSLLTYAIYLVHPLVYARVFQSPVYTLGWMSEFLIALLITFAISWILYRWYEKPFLKLRDRRAPDVSSRI</sequence>
<reference evidence="3 4" key="1">
    <citation type="journal article" date="2013" name="Mar. Genomics">
        <title>Expression of sulfatases in Rhodopirellula baltica and the diversity of sulfatases in the genus Rhodopirellula.</title>
        <authorList>
            <person name="Wegner C.E."/>
            <person name="Richter-Heitmann T."/>
            <person name="Klindworth A."/>
            <person name="Klockow C."/>
            <person name="Richter M."/>
            <person name="Achstetter T."/>
            <person name="Glockner F.O."/>
            <person name="Harder J."/>
        </authorList>
    </citation>
    <scope>NUCLEOTIDE SEQUENCE [LARGE SCALE GENOMIC DNA]</scope>
    <source>
        <strain evidence="3 4">SH398</strain>
    </source>
</reference>
<dbReference type="PANTHER" id="PTHR23028:SF53">
    <property type="entry name" value="ACYL_TRANSF_3 DOMAIN-CONTAINING PROTEIN"/>
    <property type="match status" value="1"/>
</dbReference>
<dbReference type="Pfam" id="PF01757">
    <property type="entry name" value="Acyl_transf_3"/>
    <property type="match status" value="1"/>
</dbReference>
<dbReference type="PANTHER" id="PTHR23028">
    <property type="entry name" value="ACETYLTRANSFERASE"/>
    <property type="match status" value="1"/>
</dbReference>
<dbReference type="InterPro" id="IPR002656">
    <property type="entry name" value="Acyl_transf_3_dom"/>
</dbReference>
<feature type="transmembrane region" description="Helical" evidence="1">
    <location>
        <begin position="212"/>
        <end position="232"/>
    </location>
</feature>